<evidence type="ECO:0000313" key="1">
    <source>
        <dbReference type="EMBL" id="GKT05956.1"/>
    </source>
</evidence>
<dbReference type="RefSeq" id="WP_407883675.1">
    <property type="nucleotide sequence ID" value="NZ_BQXO01000003.1"/>
</dbReference>
<dbReference type="Pfam" id="PF03352">
    <property type="entry name" value="Adenine_glyco"/>
    <property type="match status" value="1"/>
</dbReference>
<gene>
    <name evidence="1" type="primary">tag1</name>
    <name evidence="1" type="ORF">JCM31185_12440</name>
</gene>
<dbReference type="Gene3D" id="1.10.340.30">
    <property type="entry name" value="Hypothetical protein, domain 2"/>
    <property type="match status" value="1"/>
</dbReference>
<dbReference type="InterPro" id="IPR052891">
    <property type="entry name" value="DNA-3mA_glycosylase"/>
</dbReference>
<keyword evidence="2" id="KW-1185">Reference proteome</keyword>
<protein>
    <submittedName>
        <fullName evidence="1">DNA-3-methyladenine glycosylase I</fullName>
    </submittedName>
</protein>
<dbReference type="EMBL" id="BQXO01000003">
    <property type="protein sequence ID" value="GKT05956.1"/>
    <property type="molecule type" value="Genomic_DNA"/>
</dbReference>
<organism evidence="1 2">
    <name type="scientific">Furfurilactobacillus curtus</name>
    <dbReference type="NCBI Taxonomy" id="1746200"/>
    <lineage>
        <taxon>Bacteria</taxon>
        <taxon>Bacillati</taxon>
        <taxon>Bacillota</taxon>
        <taxon>Bacilli</taxon>
        <taxon>Lactobacillales</taxon>
        <taxon>Lactobacillaceae</taxon>
        <taxon>Furfurilactobacillus</taxon>
    </lineage>
</organism>
<dbReference type="PANTHER" id="PTHR30037">
    <property type="entry name" value="DNA-3-METHYLADENINE GLYCOSYLASE 1"/>
    <property type="match status" value="1"/>
</dbReference>
<reference evidence="1 2" key="1">
    <citation type="submission" date="2022-03" db="EMBL/GenBank/DDBJ databases">
        <title>Draft genome sequence of Furfurilactobacillus curtus JCM 31185.</title>
        <authorList>
            <person name="Suzuki S."/>
            <person name="Endo A."/>
            <person name="Kajikawa A."/>
        </authorList>
    </citation>
    <scope>NUCLEOTIDE SEQUENCE [LARGE SCALE GENOMIC DNA]</scope>
    <source>
        <strain evidence="1 2">JCM 31185</strain>
    </source>
</reference>
<dbReference type="InterPro" id="IPR005019">
    <property type="entry name" value="Adenine_glyco"/>
</dbReference>
<proteinExistence type="predicted"/>
<dbReference type="Proteomes" id="UP001628078">
    <property type="component" value="Unassembled WGS sequence"/>
</dbReference>
<accession>A0ABQ5JNA5</accession>
<dbReference type="InterPro" id="IPR011257">
    <property type="entry name" value="DNA_glycosylase"/>
</dbReference>
<sequence>MKRCAWAMKTPRLQQYHDDEWGVPQYTDQGLFEILGFEIFQAGLSLDLVLQRRLTLQKALVNFEIDQLAGFSEQQQRNFLTNPAVIRNQQKLEAVIHNARRWQAQQLHGFSPADQLWFLQQQCHAYVDRLSVSTEDLFTEQTWQLFDSWGLVRVGPATVQWFLRAAGFVNGHEANCDRFENQMIGPYH</sequence>
<evidence type="ECO:0000313" key="2">
    <source>
        <dbReference type="Proteomes" id="UP001628078"/>
    </source>
</evidence>
<name>A0ABQ5JNA5_9LACO</name>
<dbReference type="PANTHER" id="PTHR30037:SF4">
    <property type="entry name" value="DNA-3-METHYLADENINE GLYCOSYLASE I"/>
    <property type="match status" value="1"/>
</dbReference>
<dbReference type="SUPFAM" id="SSF48150">
    <property type="entry name" value="DNA-glycosylase"/>
    <property type="match status" value="1"/>
</dbReference>
<comment type="caution">
    <text evidence="1">The sequence shown here is derived from an EMBL/GenBank/DDBJ whole genome shotgun (WGS) entry which is preliminary data.</text>
</comment>